<feature type="domain" description="VWFA" evidence="2">
    <location>
        <begin position="37"/>
        <end position="210"/>
    </location>
</feature>
<dbReference type="RefSeq" id="XP_031561366.1">
    <property type="nucleotide sequence ID" value="XM_031705506.1"/>
</dbReference>
<dbReference type="InterPro" id="IPR002035">
    <property type="entry name" value="VWF_A"/>
</dbReference>
<dbReference type="OrthoDB" id="5990068at2759"/>
<dbReference type="Proteomes" id="UP000515163">
    <property type="component" value="Unplaced"/>
</dbReference>
<dbReference type="SMART" id="SM00327">
    <property type="entry name" value="VWA"/>
    <property type="match status" value="1"/>
</dbReference>
<dbReference type="InterPro" id="IPR050525">
    <property type="entry name" value="ECM_Assembly_Org"/>
</dbReference>
<gene>
    <name evidence="4" type="primary">LOC116297295</name>
</gene>
<dbReference type="Gene3D" id="3.40.50.410">
    <property type="entry name" value="von Willebrand factor, type A domain"/>
    <property type="match status" value="1"/>
</dbReference>
<evidence type="ECO:0000313" key="4">
    <source>
        <dbReference type="RefSeq" id="XP_031561366.1"/>
    </source>
</evidence>
<dbReference type="Pfam" id="PF00092">
    <property type="entry name" value="VWA"/>
    <property type="match status" value="1"/>
</dbReference>
<evidence type="ECO:0000313" key="3">
    <source>
        <dbReference type="Proteomes" id="UP000515163"/>
    </source>
</evidence>
<organism evidence="3 4">
    <name type="scientific">Actinia tenebrosa</name>
    <name type="common">Australian red waratah sea anemone</name>
    <dbReference type="NCBI Taxonomy" id="6105"/>
    <lineage>
        <taxon>Eukaryota</taxon>
        <taxon>Metazoa</taxon>
        <taxon>Cnidaria</taxon>
        <taxon>Anthozoa</taxon>
        <taxon>Hexacorallia</taxon>
        <taxon>Actiniaria</taxon>
        <taxon>Actiniidae</taxon>
        <taxon>Actinia</taxon>
    </lineage>
</organism>
<proteinExistence type="predicted"/>
<reference evidence="4" key="1">
    <citation type="submission" date="2025-08" db="UniProtKB">
        <authorList>
            <consortium name="RefSeq"/>
        </authorList>
    </citation>
    <scope>IDENTIFICATION</scope>
    <source>
        <tissue evidence="4">Tentacle</tissue>
    </source>
</reference>
<dbReference type="KEGG" id="aten:116297295"/>
<feature type="chain" id="PRO_5028163467" evidence="1">
    <location>
        <begin position="19"/>
        <end position="233"/>
    </location>
</feature>
<evidence type="ECO:0000259" key="2">
    <source>
        <dbReference type="PROSITE" id="PS50234"/>
    </source>
</evidence>
<dbReference type="PANTHER" id="PTHR24020">
    <property type="entry name" value="COLLAGEN ALPHA"/>
    <property type="match status" value="1"/>
</dbReference>
<dbReference type="PRINTS" id="PR00453">
    <property type="entry name" value="VWFADOMAIN"/>
</dbReference>
<sequence length="233" mass="25613">MHWIGLLIFLSYFSVCYSCWCMSGYKKCQPKCYTQLELGFVIDGSHSINVEDSQNFARFLQFVKNIVSYFDVGPTMTRVGVVTYSNNAHVQMTFGSHKYLKSTLKAISEIPFRGSGTKTGQGLIAAQAQLFSKSRSKVRKALVVLTDGQSSDDATGPAKALKNAGVEVFAIGVGNAFWKQELMDIASDGRHIFTSGFKSLKAIENTVKNMICDGPNGTYKCQCPCGCVYTYSC</sequence>
<name>A0A6P8I1I8_ACTTE</name>
<dbReference type="PANTHER" id="PTHR24020:SF20">
    <property type="entry name" value="PH DOMAIN-CONTAINING PROTEIN"/>
    <property type="match status" value="1"/>
</dbReference>
<evidence type="ECO:0000256" key="1">
    <source>
        <dbReference type="SAM" id="SignalP"/>
    </source>
</evidence>
<keyword evidence="1" id="KW-0732">Signal</keyword>
<feature type="signal peptide" evidence="1">
    <location>
        <begin position="1"/>
        <end position="18"/>
    </location>
</feature>
<accession>A0A6P8I1I8</accession>
<dbReference type="InParanoid" id="A0A6P8I1I8"/>
<dbReference type="SUPFAM" id="SSF53300">
    <property type="entry name" value="vWA-like"/>
    <property type="match status" value="1"/>
</dbReference>
<protein>
    <submittedName>
        <fullName evidence="4">Vitrin-like</fullName>
    </submittedName>
</protein>
<dbReference type="GeneID" id="116297295"/>
<keyword evidence="3" id="KW-1185">Reference proteome</keyword>
<dbReference type="InterPro" id="IPR036465">
    <property type="entry name" value="vWFA_dom_sf"/>
</dbReference>
<dbReference type="CDD" id="cd01472">
    <property type="entry name" value="vWA_collagen"/>
    <property type="match status" value="1"/>
</dbReference>
<dbReference type="PROSITE" id="PS50234">
    <property type="entry name" value="VWFA"/>
    <property type="match status" value="1"/>
</dbReference>
<dbReference type="AlphaFoldDB" id="A0A6P8I1I8"/>